<proteinExistence type="predicted"/>
<dbReference type="AlphaFoldDB" id="A0A6C8G539"/>
<gene>
    <name evidence="1" type="ORF">SEENIN0B_00272</name>
</gene>
<accession>A0A6C8G539</accession>
<evidence type="ECO:0000313" key="2">
    <source>
        <dbReference type="Proteomes" id="UP000004564"/>
    </source>
</evidence>
<protein>
    <submittedName>
        <fullName evidence="1">Uncharacterized protein</fullName>
    </submittedName>
</protein>
<name>A0A6C8G539_SALIN</name>
<dbReference type="EMBL" id="AFYI01000002">
    <property type="protein sequence ID" value="EHB40442.1"/>
    <property type="molecule type" value="Genomic_DNA"/>
</dbReference>
<dbReference type="Proteomes" id="UP000004564">
    <property type="component" value="Chromosome"/>
</dbReference>
<reference evidence="1 2" key="1">
    <citation type="submission" date="2011-09" db="EMBL/GenBank/DDBJ databases">
        <authorList>
            <person name="McClelland M."/>
            <person name="Clifton S."/>
            <person name="Porwollik S."/>
            <person name="Cheng P."/>
            <person name="Wollam A."/>
            <person name="Wang C."/>
            <person name="Pepin K."/>
            <person name="Bhonagiri V."/>
            <person name="Fulton R."/>
            <person name="Fulton L.F."/>
            <person name="Delehaunty K."/>
            <person name="Fronick C."/>
            <person name="O'Laughlin M."/>
            <person name="Godfrey J."/>
            <person name="Waligorski J."/>
            <person name="Appelbaum E."/>
            <person name="Farmer C."/>
            <person name="Strong C."/>
            <person name="Tomlinson C."/>
            <person name="Hou S."/>
            <person name="Minx P."/>
            <person name="Warren W."/>
            <person name="Wilson R.K."/>
        </authorList>
    </citation>
    <scope>NUCLEOTIDE SEQUENCE [LARGE SCALE GENOMIC DNA]</scope>
    <source>
        <strain evidence="2">SARB 27</strain>
    </source>
</reference>
<comment type="caution">
    <text evidence="1">The sequence shown here is derived from an EMBL/GenBank/DDBJ whole genome shotgun (WGS) entry which is preliminary data.</text>
</comment>
<sequence>MTSKNYQNVSFFDLNHAKRASGCCNIVSLFISLIKSISSVT</sequence>
<organism evidence="1 2">
    <name type="scientific">Salmonella enterica subsp. enterica serovar Infantis str. SARB27</name>
    <dbReference type="NCBI Taxonomy" id="596155"/>
    <lineage>
        <taxon>Bacteria</taxon>
        <taxon>Pseudomonadati</taxon>
        <taxon>Pseudomonadota</taxon>
        <taxon>Gammaproteobacteria</taxon>
        <taxon>Enterobacterales</taxon>
        <taxon>Enterobacteriaceae</taxon>
        <taxon>Salmonella</taxon>
    </lineage>
</organism>
<evidence type="ECO:0000313" key="1">
    <source>
        <dbReference type="EMBL" id="EHB40442.1"/>
    </source>
</evidence>